<dbReference type="Gene3D" id="3.40.50.2000">
    <property type="entry name" value="Glycogen Phosphorylase B"/>
    <property type="match status" value="2"/>
</dbReference>
<dbReference type="EMBL" id="CP029803">
    <property type="protein sequence ID" value="AWT61052.1"/>
    <property type="molecule type" value="Genomic_DNA"/>
</dbReference>
<proteinExistence type="predicted"/>
<dbReference type="PANTHER" id="PTHR30160">
    <property type="entry name" value="TETRAACYLDISACCHARIDE 4'-KINASE-RELATED"/>
    <property type="match status" value="1"/>
</dbReference>
<sequence>MKNIRNIILSRTDRIGDVVITSSCFKPIREAYPGAKLYLLIRNEIESLFHCHPLLDGIISIEEAVLENSRSSELAERLRNFNPDCIILFHDDRTVAIAARQARIPIQIGFSGKIEPFLLSHPIPNHKKECLKHEGIYNFELLAPLGIKAPKILTPSISPDPKAREGITDLLPWWNESRPFAAYHLAAYGDKMRLPVSMVSRHAQWLHQLKNFEIVVIGSGCADAHVNRFVNSVSKGCRVWNLSGLTGLAEAAWILEKAQIIMTRDSGPAHLAAAMGCPTLAVMGLHKKQPILKRWKPLGEKVNALQIKLKPLRLETAKHFQKRYFRSLSDEELQRETLILLS</sequence>
<dbReference type="CDD" id="cd03789">
    <property type="entry name" value="GT9_LPS_heptosyltransferase"/>
    <property type="match status" value="1"/>
</dbReference>
<dbReference type="GO" id="GO:0005829">
    <property type="term" value="C:cytosol"/>
    <property type="evidence" value="ECO:0007669"/>
    <property type="project" value="TreeGrafter"/>
</dbReference>
<dbReference type="Pfam" id="PF01075">
    <property type="entry name" value="Glyco_transf_9"/>
    <property type="match status" value="1"/>
</dbReference>
<dbReference type="KEGG" id="mtar:DF168_02278"/>
<dbReference type="GO" id="GO:0008713">
    <property type="term" value="F:ADP-heptose-lipopolysaccharide heptosyltransferase activity"/>
    <property type="evidence" value="ECO:0007669"/>
    <property type="project" value="TreeGrafter"/>
</dbReference>
<evidence type="ECO:0000313" key="4">
    <source>
        <dbReference type="Proteomes" id="UP000247465"/>
    </source>
</evidence>
<organism evidence="3 4">
    <name type="scientific">Candidatus Moanibacter tarae</name>
    <dbReference type="NCBI Taxonomy" id="2200854"/>
    <lineage>
        <taxon>Bacteria</taxon>
        <taxon>Pseudomonadati</taxon>
        <taxon>Verrucomicrobiota</taxon>
        <taxon>Opitutia</taxon>
        <taxon>Puniceicoccales</taxon>
        <taxon>Puniceicoccales incertae sedis</taxon>
        <taxon>Candidatus Moanibacter</taxon>
    </lineage>
</organism>
<gene>
    <name evidence="3" type="ORF">DF168_02278</name>
</gene>
<dbReference type="InterPro" id="IPR051199">
    <property type="entry name" value="LPS_LOS_Heptosyltrfase"/>
</dbReference>
<protein>
    <recommendedName>
        <fullName evidence="5">Lipopolysaccharide core heptosyltransferase RfaQ</fullName>
    </recommendedName>
</protein>
<dbReference type="SUPFAM" id="SSF53756">
    <property type="entry name" value="UDP-Glycosyltransferase/glycogen phosphorylase"/>
    <property type="match status" value="1"/>
</dbReference>
<name>A0A2Z4AS91_9BACT</name>
<reference evidence="3 4" key="1">
    <citation type="submission" date="2018-06" db="EMBL/GenBank/DDBJ databases">
        <title>Draft Genome Sequence of a Novel Marine Bacterium Related to the Verrucomicrobia.</title>
        <authorList>
            <person name="Vosseberg J."/>
            <person name="Martijn J."/>
            <person name="Ettema T.J.G."/>
        </authorList>
    </citation>
    <scope>NUCLEOTIDE SEQUENCE [LARGE SCALE GENOMIC DNA]</scope>
    <source>
        <strain evidence="3">TARA_B100001123</strain>
    </source>
</reference>
<evidence type="ECO:0000256" key="2">
    <source>
        <dbReference type="ARBA" id="ARBA00022679"/>
    </source>
</evidence>
<dbReference type="AlphaFoldDB" id="A0A2Z4AS91"/>
<keyword evidence="2" id="KW-0808">Transferase</keyword>
<dbReference type="InterPro" id="IPR002201">
    <property type="entry name" value="Glyco_trans_9"/>
</dbReference>
<dbReference type="Proteomes" id="UP000247465">
    <property type="component" value="Chromosome"/>
</dbReference>
<evidence type="ECO:0000256" key="1">
    <source>
        <dbReference type="ARBA" id="ARBA00022676"/>
    </source>
</evidence>
<evidence type="ECO:0008006" key="5">
    <source>
        <dbReference type="Google" id="ProtNLM"/>
    </source>
</evidence>
<dbReference type="GO" id="GO:0009244">
    <property type="term" value="P:lipopolysaccharide core region biosynthetic process"/>
    <property type="evidence" value="ECO:0007669"/>
    <property type="project" value="TreeGrafter"/>
</dbReference>
<evidence type="ECO:0000313" key="3">
    <source>
        <dbReference type="EMBL" id="AWT61052.1"/>
    </source>
</evidence>
<accession>A0A2Z4AS91</accession>
<keyword evidence="1" id="KW-0328">Glycosyltransferase</keyword>